<proteinExistence type="predicted"/>
<keyword evidence="2" id="KW-1185">Reference proteome</keyword>
<evidence type="ECO:0000313" key="1">
    <source>
        <dbReference type="EMBL" id="KAE9593904.1"/>
    </source>
</evidence>
<accession>A0A6A4P176</accession>
<dbReference type="Proteomes" id="UP000447434">
    <property type="component" value="Chromosome 18"/>
</dbReference>
<evidence type="ECO:0000313" key="2">
    <source>
        <dbReference type="Proteomes" id="UP000447434"/>
    </source>
</evidence>
<dbReference type="EMBL" id="WOCE01000018">
    <property type="protein sequence ID" value="KAE9593904.1"/>
    <property type="molecule type" value="Genomic_DNA"/>
</dbReference>
<sequence>MKTIFGFQEFIDVVQSRLKSTNENSNAFRENKRDCKAIFVIHQCDRQTKISG</sequence>
<gene>
    <name evidence="1" type="ORF">Lalb_Chr18g0047981</name>
</gene>
<name>A0A6A4P176_LUPAL</name>
<organism evidence="1 2">
    <name type="scientific">Lupinus albus</name>
    <name type="common">White lupine</name>
    <name type="synonym">Lupinus termis</name>
    <dbReference type="NCBI Taxonomy" id="3870"/>
    <lineage>
        <taxon>Eukaryota</taxon>
        <taxon>Viridiplantae</taxon>
        <taxon>Streptophyta</taxon>
        <taxon>Embryophyta</taxon>
        <taxon>Tracheophyta</taxon>
        <taxon>Spermatophyta</taxon>
        <taxon>Magnoliopsida</taxon>
        <taxon>eudicotyledons</taxon>
        <taxon>Gunneridae</taxon>
        <taxon>Pentapetalae</taxon>
        <taxon>rosids</taxon>
        <taxon>fabids</taxon>
        <taxon>Fabales</taxon>
        <taxon>Fabaceae</taxon>
        <taxon>Papilionoideae</taxon>
        <taxon>50 kb inversion clade</taxon>
        <taxon>genistoids sensu lato</taxon>
        <taxon>core genistoids</taxon>
        <taxon>Genisteae</taxon>
        <taxon>Lupinus</taxon>
    </lineage>
</organism>
<dbReference type="AlphaFoldDB" id="A0A6A4P176"/>
<protein>
    <submittedName>
        <fullName evidence="1">Uncharacterized protein</fullName>
    </submittedName>
</protein>
<comment type="caution">
    <text evidence="1">The sequence shown here is derived from an EMBL/GenBank/DDBJ whole genome shotgun (WGS) entry which is preliminary data.</text>
</comment>
<reference evidence="2" key="1">
    <citation type="journal article" date="2020" name="Nat. Commun.">
        <title>Genome sequence of the cluster root forming white lupin.</title>
        <authorList>
            <person name="Hufnagel B."/>
            <person name="Marques A."/>
            <person name="Soriano A."/>
            <person name="Marques L."/>
            <person name="Divol F."/>
            <person name="Doumas P."/>
            <person name="Sallet E."/>
            <person name="Mancinotti D."/>
            <person name="Carrere S."/>
            <person name="Marande W."/>
            <person name="Arribat S."/>
            <person name="Keller J."/>
            <person name="Huneau C."/>
            <person name="Blein T."/>
            <person name="Aime D."/>
            <person name="Laguerre M."/>
            <person name="Taylor J."/>
            <person name="Schubert V."/>
            <person name="Nelson M."/>
            <person name="Geu-Flores F."/>
            <person name="Crespi M."/>
            <person name="Gallardo-Guerrero K."/>
            <person name="Delaux P.-M."/>
            <person name="Salse J."/>
            <person name="Berges H."/>
            <person name="Guyot R."/>
            <person name="Gouzy J."/>
            <person name="Peret B."/>
        </authorList>
    </citation>
    <scope>NUCLEOTIDE SEQUENCE [LARGE SCALE GENOMIC DNA]</scope>
    <source>
        <strain evidence="2">cv. Amiga</strain>
    </source>
</reference>